<proteinExistence type="predicted"/>
<comment type="caution">
    <text evidence="1">The sequence shown here is derived from an EMBL/GenBank/DDBJ whole genome shotgun (WGS) entry which is preliminary data.</text>
</comment>
<dbReference type="EMBL" id="JAFEKC020000015">
    <property type="protein sequence ID" value="KAK0510432.1"/>
    <property type="molecule type" value="Genomic_DNA"/>
</dbReference>
<gene>
    <name evidence="1" type="ORF">JMJ35_006864</name>
</gene>
<dbReference type="AlphaFoldDB" id="A0AA39V028"/>
<dbReference type="Proteomes" id="UP001166286">
    <property type="component" value="Unassembled WGS sequence"/>
</dbReference>
<organism evidence="1 2">
    <name type="scientific">Cladonia borealis</name>
    <dbReference type="NCBI Taxonomy" id="184061"/>
    <lineage>
        <taxon>Eukaryota</taxon>
        <taxon>Fungi</taxon>
        <taxon>Dikarya</taxon>
        <taxon>Ascomycota</taxon>
        <taxon>Pezizomycotina</taxon>
        <taxon>Lecanoromycetes</taxon>
        <taxon>OSLEUM clade</taxon>
        <taxon>Lecanoromycetidae</taxon>
        <taxon>Lecanorales</taxon>
        <taxon>Lecanorineae</taxon>
        <taxon>Cladoniaceae</taxon>
        <taxon>Cladonia</taxon>
    </lineage>
</organism>
<keyword evidence="2" id="KW-1185">Reference proteome</keyword>
<evidence type="ECO:0000313" key="1">
    <source>
        <dbReference type="EMBL" id="KAK0510432.1"/>
    </source>
</evidence>
<sequence length="129" mass="15178">MAGFIGSFQKLLSKKCILLRRLSAKRTWARYNSEIRSVLVSRIDPPRLECPEISGILVQAPRNWHEEVNRYLRRHCDCCNGEPMETQERDALETFIWDDEFQDASLQVEILHQGIDLQSPWSPLSEDYW</sequence>
<accession>A0AA39V028</accession>
<protein>
    <submittedName>
        <fullName evidence="1">Uncharacterized protein</fullName>
    </submittedName>
</protein>
<evidence type="ECO:0000313" key="2">
    <source>
        <dbReference type="Proteomes" id="UP001166286"/>
    </source>
</evidence>
<name>A0AA39V028_9LECA</name>
<reference evidence="1" key="1">
    <citation type="submission" date="2023-03" db="EMBL/GenBank/DDBJ databases">
        <title>Complete genome of Cladonia borealis.</title>
        <authorList>
            <person name="Park H."/>
        </authorList>
    </citation>
    <scope>NUCLEOTIDE SEQUENCE</scope>
    <source>
        <strain evidence="1">ANT050790</strain>
    </source>
</reference>